<dbReference type="InterPro" id="IPR027417">
    <property type="entry name" value="P-loop_NTPase"/>
</dbReference>
<dbReference type="EMBL" id="SSOB01000010">
    <property type="protein sequence ID" value="THF80853.1"/>
    <property type="molecule type" value="Genomic_DNA"/>
</dbReference>
<dbReference type="RefSeq" id="WP_136369692.1">
    <property type="nucleotide sequence ID" value="NZ_SSOB01000010.1"/>
</dbReference>
<dbReference type="GO" id="GO:0016887">
    <property type="term" value="F:ATP hydrolysis activity"/>
    <property type="evidence" value="ECO:0007669"/>
    <property type="project" value="InterPro"/>
</dbReference>
<dbReference type="InterPro" id="IPR017871">
    <property type="entry name" value="ABC_transporter-like_CS"/>
</dbReference>
<dbReference type="InterPro" id="IPR029439">
    <property type="entry name" value="Wzt_C"/>
</dbReference>
<dbReference type="SUPFAM" id="SSF52540">
    <property type="entry name" value="P-loop containing nucleoside triphosphate hydrolases"/>
    <property type="match status" value="1"/>
</dbReference>
<evidence type="ECO:0000256" key="2">
    <source>
        <dbReference type="ARBA" id="ARBA00022448"/>
    </source>
</evidence>
<keyword evidence="8" id="KW-1185">Reference proteome</keyword>
<dbReference type="AlphaFoldDB" id="A0A4S4C071"/>
<comment type="similarity">
    <text evidence="1">Belongs to the ABC transporter superfamily.</text>
</comment>
<dbReference type="InterPro" id="IPR015860">
    <property type="entry name" value="ABC_transpr_TagH-like"/>
</dbReference>
<keyword evidence="3" id="KW-0547">Nucleotide-binding</keyword>
<organism evidence="7 8">
    <name type="scientific">Cohnella fermenti</name>
    <dbReference type="NCBI Taxonomy" id="2565925"/>
    <lineage>
        <taxon>Bacteria</taxon>
        <taxon>Bacillati</taxon>
        <taxon>Bacillota</taxon>
        <taxon>Bacilli</taxon>
        <taxon>Bacillales</taxon>
        <taxon>Paenibacillaceae</taxon>
        <taxon>Cohnella</taxon>
    </lineage>
</organism>
<dbReference type="GO" id="GO:0140359">
    <property type="term" value="F:ABC-type transporter activity"/>
    <property type="evidence" value="ECO:0007669"/>
    <property type="project" value="InterPro"/>
</dbReference>
<dbReference type="CDD" id="cd10147">
    <property type="entry name" value="Wzt_C-like"/>
    <property type="match status" value="1"/>
</dbReference>
<protein>
    <submittedName>
        <fullName evidence="7">ABC transporter ATP-binding protein</fullName>
    </submittedName>
</protein>
<keyword evidence="4 7" id="KW-0067">ATP-binding</keyword>
<dbReference type="Proteomes" id="UP000310636">
    <property type="component" value="Unassembled WGS sequence"/>
</dbReference>
<dbReference type="Gene3D" id="3.40.50.300">
    <property type="entry name" value="P-loop containing nucleotide triphosphate hydrolases"/>
    <property type="match status" value="1"/>
</dbReference>
<dbReference type="InterPro" id="IPR003439">
    <property type="entry name" value="ABC_transporter-like_ATP-bd"/>
</dbReference>
<evidence type="ECO:0000313" key="8">
    <source>
        <dbReference type="Proteomes" id="UP000310636"/>
    </source>
</evidence>
<keyword evidence="5" id="KW-1278">Translocase</keyword>
<dbReference type="GO" id="GO:0016020">
    <property type="term" value="C:membrane"/>
    <property type="evidence" value="ECO:0007669"/>
    <property type="project" value="InterPro"/>
</dbReference>
<dbReference type="CDD" id="cd03220">
    <property type="entry name" value="ABC_KpsT_Wzt"/>
    <property type="match status" value="1"/>
</dbReference>
<dbReference type="GO" id="GO:0005524">
    <property type="term" value="F:ATP binding"/>
    <property type="evidence" value="ECO:0007669"/>
    <property type="project" value="UniProtKB-KW"/>
</dbReference>
<dbReference type="Gene3D" id="2.70.50.60">
    <property type="entry name" value="abc- transporter (atp binding component) like domain"/>
    <property type="match status" value="1"/>
</dbReference>
<dbReference type="OrthoDB" id="9778870at2"/>
<dbReference type="PROSITE" id="PS50893">
    <property type="entry name" value="ABC_TRANSPORTER_2"/>
    <property type="match status" value="1"/>
</dbReference>
<proteinExistence type="inferred from homology"/>
<name>A0A4S4C071_9BACL</name>
<comment type="caution">
    <text evidence="7">The sequence shown here is derived from an EMBL/GenBank/DDBJ whole genome shotgun (WGS) entry which is preliminary data.</text>
</comment>
<feature type="domain" description="ABC transporter" evidence="6">
    <location>
        <begin position="29"/>
        <end position="248"/>
    </location>
</feature>
<evidence type="ECO:0000256" key="4">
    <source>
        <dbReference type="ARBA" id="ARBA00022840"/>
    </source>
</evidence>
<dbReference type="SMART" id="SM00382">
    <property type="entry name" value="AAA"/>
    <property type="match status" value="1"/>
</dbReference>
<keyword evidence="2" id="KW-0813">Transport</keyword>
<evidence type="ECO:0000256" key="3">
    <source>
        <dbReference type="ARBA" id="ARBA00022741"/>
    </source>
</evidence>
<accession>A0A4S4C071</accession>
<reference evidence="7 8" key="1">
    <citation type="submission" date="2019-04" db="EMBL/GenBank/DDBJ databases">
        <title>Cohnella sp. nov. isolated from preserved vegetables.</title>
        <authorList>
            <person name="Lin S.-Y."/>
            <person name="Hung M.-H."/>
            <person name="Young C.-C."/>
        </authorList>
    </citation>
    <scope>NUCLEOTIDE SEQUENCE [LARGE SCALE GENOMIC DNA]</scope>
    <source>
        <strain evidence="7 8">CC-MHH1044</strain>
    </source>
</reference>
<gene>
    <name evidence="7" type="ORF">E6C55_10260</name>
</gene>
<dbReference type="InterPro" id="IPR050683">
    <property type="entry name" value="Bact_Polysacc_Export_ATP-bd"/>
</dbReference>
<dbReference type="PANTHER" id="PTHR46743">
    <property type="entry name" value="TEICHOIC ACIDS EXPORT ATP-BINDING PROTEIN TAGH"/>
    <property type="match status" value="1"/>
</dbReference>
<sequence length="405" mass="45890">MSSDTIIDILGMDKMYRIFDRPIDRLKYILSRNKTKYYKEFWALRAINLAINKGESIGLIGKNGSGKSTLLQIIAGTLSPSAGNVRISGRIAALLELGSGFNPEFTGRENAIINGTIMGLTIEEAKQRMPQIEDFAEIGEFIDQPVKTYSSGMFVRLAFACAVHVDPDILIVDEALAVGDMQFQLKCIEKMKSFKEQGKTIIFVSHDMYSIRNFCDSAVWLMNGSIYKRGNVNLVTKEFEDYMKRGYVESTIQPETPSASNLVLDIANIEFRNERGEETDRFRYGEGFEIIIQYNLKESCLGLVGGVSIFDQLNTWVCGLNTKLDNYELMEEPGQYRLTVRYANMNLMPGTYAIDVGFFESSGLVRLDYKSRCRSFQIQSSEYFAEGLVCFEHSWNTERKISVEV</sequence>
<evidence type="ECO:0000256" key="1">
    <source>
        <dbReference type="ARBA" id="ARBA00005417"/>
    </source>
</evidence>
<dbReference type="InterPro" id="IPR003593">
    <property type="entry name" value="AAA+_ATPase"/>
</dbReference>
<dbReference type="Pfam" id="PF00005">
    <property type="entry name" value="ABC_tran"/>
    <property type="match status" value="1"/>
</dbReference>
<dbReference type="PANTHER" id="PTHR46743:SF2">
    <property type="entry name" value="TEICHOIC ACIDS EXPORT ATP-BINDING PROTEIN TAGH"/>
    <property type="match status" value="1"/>
</dbReference>
<dbReference type="Pfam" id="PF14524">
    <property type="entry name" value="Wzt_C"/>
    <property type="match status" value="1"/>
</dbReference>
<evidence type="ECO:0000313" key="7">
    <source>
        <dbReference type="EMBL" id="THF80853.1"/>
    </source>
</evidence>
<dbReference type="PROSITE" id="PS00211">
    <property type="entry name" value="ABC_TRANSPORTER_1"/>
    <property type="match status" value="1"/>
</dbReference>
<evidence type="ECO:0000259" key="6">
    <source>
        <dbReference type="PROSITE" id="PS50893"/>
    </source>
</evidence>
<evidence type="ECO:0000256" key="5">
    <source>
        <dbReference type="ARBA" id="ARBA00022967"/>
    </source>
</evidence>